<dbReference type="PANTHER" id="PTHR33476">
    <property type="entry name" value="EMB|CAB62613.1"/>
    <property type="match status" value="1"/>
</dbReference>
<name>A0A8J5LJF9_ZINOF</name>
<feature type="compositionally biased region" description="Low complexity" evidence="1">
    <location>
        <begin position="8"/>
        <end position="20"/>
    </location>
</feature>
<proteinExistence type="predicted"/>
<sequence length="384" mass="42469">MVDSSRQGSGAAAPRPGAEGRVTEERELAGRMRIEDCLREPEEHADELGGVDRPKRKRCPVASTSRKFLFRYLSSFKKRSGGGEGSPRSPRAPLLGCRHSRRKGKEMPREDDGVEKSASFDSKVVEEVGGDATVGSMEPDPGRKSEMSFNLGMGVGIAFALSRWETEFNRMKDLHFQMEMLLSEIRSEVANTHVASGALNPGHEFASSSDCSGVAGKFNNISFQDHGANFHLEEVKSTVESRHLNDHIRSQSMDQMEAELAFELEQLQLSLDGNDSMTLSEQAKLEIAYGSSSSSENGDPQEDYYNVHGGGVSARELERRLYELINTRQQERIAELESALELTTKSLGDKEVEVSWGWDASVPSSQHQDMLSVNFDKVANEANF</sequence>
<evidence type="ECO:0000313" key="2">
    <source>
        <dbReference type="EMBL" id="KAG6517803.1"/>
    </source>
</evidence>
<dbReference type="GO" id="GO:0008356">
    <property type="term" value="P:asymmetric cell division"/>
    <property type="evidence" value="ECO:0007669"/>
    <property type="project" value="InterPro"/>
</dbReference>
<dbReference type="InterPro" id="IPR040348">
    <property type="entry name" value="POLAR-like"/>
</dbReference>
<feature type="compositionally biased region" description="Basic and acidic residues" evidence="1">
    <location>
        <begin position="21"/>
        <end position="53"/>
    </location>
</feature>
<dbReference type="PANTHER" id="PTHR33476:SF22">
    <property type="entry name" value="PROTEIN POLAR LOCALIZATION DURING ASYMMETRIC DIVISION AND REDISTRIBUTION"/>
    <property type="match status" value="1"/>
</dbReference>
<organism evidence="2 3">
    <name type="scientific">Zingiber officinale</name>
    <name type="common">Ginger</name>
    <name type="synonym">Amomum zingiber</name>
    <dbReference type="NCBI Taxonomy" id="94328"/>
    <lineage>
        <taxon>Eukaryota</taxon>
        <taxon>Viridiplantae</taxon>
        <taxon>Streptophyta</taxon>
        <taxon>Embryophyta</taxon>
        <taxon>Tracheophyta</taxon>
        <taxon>Spermatophyta</taxon>
        <taxon>Magnoliopsida</taxon>
        <taxon>Liliopsida</taxon>
        <taxon>Zingiberales</taxon>
        <taxon>Zingiberaceae</taxon>
        <taxon>Zingiber</taxon>
    </lineage>
</organism>
<protein>
    <submittedName>
        <fullName evidence="2">Uncharacterized protein</fullName>
    </submittedName>
</protein>
<dbReference type="Proteomes" id="UP000734854">
    <property type="component" value="Unassembled WGS sequence"/>
</dbReference>
<dbReference type="AlphaFoldDB" id="A0A8J5LJF9"/>
<evidence type="ECO:0000256" key="1">
    <source>
        <dbReference type="SAM" id="MobiDB-lite"/>
    </source>
</evidence>
<feature type="region of interest" description="Disordered" evidence="1">
    <location>
        <begin position="77"/>
        <end position="119"/>
    </location>
</feature>
<feature type="region of interest" description="Disordered" evidence="1">
    <location>
        <begin position="1"/>
        <end position="59"/>
    </location>
</feature>
<keyword evidence="3" id="KW-1185">Reference proteome</keyword>
<evidence type="ECO:0000313" key="3">
    <source>
        <dbReference type="Proteomes" id="UP000734854"/>
    </source>
</evidence>
<reference evidence="2 3" key="1">
    <citation type="submission" date="2020-08" db="EMBL/GenBank/DDBJ databases">
        <title>Plant Genome Project.</title>
        <authorList>
            <person name="Zhang R.-G."/>
        </authorList>
    </citation>
    <scope>NUCLEOTIDE SEQUENCE [LARGE SCALE GENOMIC DNA]</scope>
    <source>
        <tissue evidence="2">Rhizome</tissue>
    </source>
</reference>
<comment type="caution">
    <text evidence="2">The sequence shown here is derived from an EMBL/GenBank/DDBJ whole genome shotgun (WGS) entry which is preliminary data.</text>
</comment>
<dbReference type="OrthoDB" id="1916242at2759"/>
<accession>A0A8J5LJF9</accession>
<feature type="compositionally biased region" description="Basic and acidic residues" evidence="1">
    <location>
        <begin position="105"/>
        <end position="115"/>
    </location>
</feature>
<dbReference type="EMBL" id="JACMSC010000006">
    <property type="protein sequence ID" value="KAG6517803.1"/>
    <property type="molecule type" value="Genomic_DNA"/>
</dbReference>
<gene>
    <name evidence="2" type="ORF">ZIOFF_021202</name>
</gene>